<dbReference type="SUPFAM" id="SSF55729">
    <property type="entry name" value="Acyl-CoA N-acyltransferases (Nat)"/>
    <property type="match status" value="1"/>
</dbReference>
<dbReference type="PANTHER" id="PTHR43415:SF3">
    <property type="entry name" value="GNAT-FAMILY ACETYLTRANSFERASE"/>
    <property type="match status" value="1"/>
</dbReference>
<dbReference type="PROSITE" id="PS51186">
    <property type="entry name" value="GNAT"/>
    <property type="match status" value="1"/>
</dbReference>
<dbReference type="Proteomes" id="UP001256827">
    <property type="component" value="Chromosome"/>
</dbReference>
<keyword evidence="2" id="KW-0808">Transferase</keyword>
<dbReference type="Pfam" id="PF13302">
    <property type="entry name" value="Acetyltransf_3"/>
    <property type="match status" value="1"/>
</dbReference>
<dbReference type="InterPro" id="IPR016181">
    <property type="entry name" value="Acyl_CoA_acyltransferase"/>
</dbReference>
<evidence type="ECO:0000313" key="2">
    <source>
        <dbReference type="EMBL" id="WNC14403.1"/>
    </source>
</evidence>
<sequence length="183" mass="21009">MYTGKLVELRPVSREDMERQYVWRNDEEAVTWAAGSSAASYGNVSLDTLYAAYDENIQPKASEKRSHFSVYTREGVHIGSCSYRDVNPITRTATIGIAIMDKNYWSKGYGTDTLQVLLRFLFLKLNLNRVQLDTWSGNTRAIRAYEKCGFVLEGRLRQNEYVDGQYYDTIVMGLLREEFLGKA</sequence>
<dbReference type="EMBL" id="CP134050">
    <property type="protein sequence ID" value="WNC14403.1"/>
    <property type="molecule type" value="Genomic_DNA"/>
</dbReference>
<dbReference type="Gene3D" id="3.40.630.30">
    <property type="match status" value="1"/>
</dbReference>
<proteinExistence type="predicted"/>
<accession>A0ABY9T3B7</accession>
<dbReference type="PANTHER" id="PTHR43415">
    <property type="entry name" value="SPERMIDINE N(1)-ACETYLTRANSFERASE"/>
    <property type="match status" value="1"/>
</dbReference>
<gene>
    <name evidence="2" type="ORF">RGB73_27695</name>
</gene>
<dbReference type="RefSeq" id="WP_310766421.1">
    <property type="nucleotide sequence ID" value="NZ_CP134050.1"/>
</dbReference>
<name>A0ABY9T3B7_BREBE</name>
<evidence type="ECO:0000313" key="3">
    <source>
        <dbReference type="Proteomes" id="UP001256827"/>
    </source>
</evidence>
<evidence type="ECO:0000259" key="1">
    <source>
        <dbReference type="PROSITE" id="PS51186"/>
    </source>
</evidence>
<protein>
    <submittedName>
        <fullName evidence="2">GNAT family protein</fullName>
        <ecNumber evidence="2">2.-.-.-</ecNumber>
    </submittedName>
</protein>
<dbReference type="EC" id="2.-.-.-" evidence="2"/>
<organism evidence="2 3">
    <name type="scientific">Brevibacillus brevis</name>
    <name type="common">Bacillus brevis</name>
    <dbReference type="NCBI Taxonomy" id="1393"/>
    <lineage>
        <taxon>Bacteria</taxon>
        <taxon>Bacillati</taxon>
        <taxon>Bacillota</taxon>
        <taxon>Bacilli</taxon>
        <taxon>Bacillales</taxon>
        <taxon>Paenibacillaceae</taxon>
        <taxon>Brevibacillus</taxon>
    </lineage>
</organism>
<dbReference type="GO" id="GO:0016740">
    <property type="term" value="F:transferase activity"/>
    <property type="evidence" value="ECO:0007669"/>
    <property type="project" value="UniProtKB-KW"/>
</dbReference>
<keyword evidence="3" id="KW-1185">Reference proteome</keyword>
<feature type="domain" description="N-acetyltransferase" evidence="1">
    <location>
        <begin position="7"/>
        <end position="177"/>
    </location>
</feature>
<reference evidence="2 3" key="1">
    <citation type="submission" date="2023-09" db="EMBL/GenBank/DDBJ databases">
        <title>Complete Genome and Methylome dissection of Bacillus brevis NEB573 original source of BbsI restriction endonuclease.</title>
        <authorList>
            <person name="Fomenkov A."/>
            <person name="Roberts R.D."/>
        </authorList>
    </citation>
    <scope>NUCLEOTIDE SEQUENCE [LARGE SCALE GENOMIC DNA]</scope>
    <source>
        <strain evidence="2 3">NEB573</strain>
    </source>
</reference>
<dbReference type="InterPro" id="IPR000182">
    <property type="entry name" value="GNAT_dom"/>
</dbReference>